<dbReference type="GO" id="GO:0005840">
    <property type="term" value="C:ribosome"/>
    <property type="evidence" value="ECO:0007669"/>
    <property type="project" value="UniProtKB-KW"/>
</dbReference>
<dbReference type="SUPFAM" id="SSF55653">
    <property type="entry name" value="Ribosomal protein L9 C-domain"/>
    <property type="match status" value="1"/>
</dbReference>
<keyword evidence="11" id="KW-1185">Reference proteome</keyword>
<dbReference type="Gene3D" id="3.10.430.100">
    <property type="entry name" value="Ribosomal protein L9, C-terminal domain"/>
    <property type="match status" value="1"/>
</dbReference>
<dbReference type="SUPFAM" id="SSF55658">
    <property type="entry name" value="L9 N-domain-like"/>
    <property type="match status" value="1"/>
</dbReference>
<evidence type="ECO:0000256" key="2">
    <source>
        <dbReference type="ARBA" id="ARBA00022730"/>
    </source>
</evidence>
<dbReference type="GO" id="GO:1990904">
    <property type="term" value="C:ribonucleoprotein complex"/>
    <property type="evidence" value="ECO:0007669"/>
    <property type="project" value="UniProtKB-KW"/>
</dbReference>
<dbReference type="InterPro" id="IPR036791">
    <property type="entry name" value="Ribosomal_bL9_C_sf"/>
</dbReference>
<accession>A0A1Y1IMZ1</accession>
<evidence type="ECO:0000313" key="11">
    <source>
        <dbReference type="Proteomes" id="UP000054558"/>
    </source>
</evidence>
<dbReference type="InterPro" id="IPR009027">
    <property type="entry name" value="Ribosomal_bL9/RNase_H1_N"/>
</dbReference>
<evidence type="ECO:0000313" key="10">
    <source>
        <dbReference type="EMBL" id="GAQ90126.1"/>
    </source>
</evidence>
<dbReference type="Pfam" id="PF01281">
    <property type="entry name" value="Ribosomal_L9_N"/>
    <property type="match status" value="1"/>
</dbReference>
<organism evidence="10 11">
    <name type="scientific">Klebsormidium nitens</name>
    <name type="common">Green alga</name>
    <name type="synonym">Ulothrix nitens</name>
    <dbReference type="NCBI Taxonomy" id="105231"/>
    <lineage>
        <taxon>Eukaryota</taxon>
        <taxon>Viridiplantae</taxon>
        <taxon>Streptophyta</taxon>
        <taxon>Klebsormidiophyceae</taxon>
        <taxon>Klebsormidiales</taxon>
        <taxon>Klebsormidiaceae</taxon>
        <taxon>Klebsormidium</taxon>
    </lineage>
</organism>
<comment type="similarity">
    <text evidence="1">Belongs to the bacterial ribosomal protein bL9 family.</text>
</comment>
<evidence type="ECO:0000256" key="6">
    <source>
        <dbReference type="ARBA" id="ARBA00031047"/>
    </source>
</evidence>
<evidence type="ECO:0000256" key="4">
    <source>
        <dbReference type="ARBA" id="ARBA00022980"/>
    </source>
</evidence>
<dbReference type="GO" id="GO:0003735">
    <property type="term" value="F:structural constituent of ribosome"/>
    <property type="evidence" value="ECO:0007669"/>
    <property type="project" value="InterPro"/>
</dbReference>
<proteinExistence type="inferred from homology"/>
<dbReference type="GO" id="GO:0005739">
    <property type="term" value="C:mitochondrion"/>
    <property type="evidence" value="ECO:0000318"/>
    <property type="project" value="GO_Central"/>
</dbReference>
<evidence type="ECO:0000256" key="1">
    <source>
        <dbReference type="ARBA" id="ARBA00010605"/>
    </source>
</evidence>
<keyword evidence="2" id="KW-0699">rRNA-binding</keyword>
<dbReference type="GO" id="GO:0006412">
    <property type="term" value="P:translation"/>
    <property type="evidence" value="ECO:0007669"/>
    <property type="project" value="InterPro"/>
</dbReference>
<dbReference type="Gene3D" id="3.40.5.10">
    <property type="entry name" value="Ribosomal protein L9, N-terminal domain"/>
    <property type="match status" value="1"/>
</dbReference>
<dbReference type="InterPro" id="IPR020070">
    <property type="entry name" value="Ribosomal_bL9_N"/>
</dbReference>
<dbReference type="NCBIfam" id="TIGR00158">
    <property type="entry name" value="L9"/>
    <property type="match status" value="1"/>
</dbReference>
<evidence type="ECO:0000256" key="7">
    <source>
        <dbReference type="ARBA" id="ARBA00035193"/>
    </source>
</evidence>
<evidence type="ECO:0000256" key="5">
    <source>
        <dbReference type="ARBA" id="ARBA00023274"/>
    </source>
</evidence>
<dbReference type="EMBL" id="DF237552">
    <property type="protein sequence ID" value="GAQ90126.1"/>
    <property type="molecule type" value="Genomic_DNA"/>
</dbReference>
<sequence length="212" mass="22904">MASSVARAGTASGLCLRQVEGLSTQARQYERHSAVHAFAAPAGPVSRGPRTAVITANKKAVKRRQVILTADVEHLGKEGEMHFVKPGYFRNYLYPYQMAKIATPDIIAAIEAEKAAEEEEKRKVRDAAFQVAQSLQLVGMFVVQKKAGDNKQIFGGVSAADVAEAIRKQTLRDIPKGDIAVPEIKALGVYSTTVKLHPEVTATIKINVVPGK</sequence>
<dbReference type="InterPro" id="IPR020069">
    <property type="entry name" value="Ribosomal_bL9_C"/>
</dbReference>
<dbReference type="Proteomes" id="UP000054558">
    <property type="component" value="Unassembled WGS sequence"/>
</dbReference>
<protein>
    <recommendedName>
        <fullName evidence="7">Large ribosomal subunit protein bL9c</fullName>
    </recommendedName>
    <alternativeName>
        <fullName evidence="8">50S ribosomal protein L9, chloroplastic</fullName>
    </alternativeName>
    <alternativeName>
        <fullName evidence="6">CL9</fullName>
    </alternativeName>
</protein>
<dbReference type="InterPro" id="IPR036935">
    <property type="entry name" value="Ribosomal_bL9_N_sf"/>
</dbReference>
<dbReference type="PROSITE" id="PS00651">
    <property type="entry name" value="RIBOSOMAL_L9"/>
    <property type="match status" value="1"/>
</dbReference>
<evidence type="ECO:0000256" key="8">
    <source>
        <dbReference type="ARBA" id="ARBA00035427"/>
    </source>
</evidence>
<dbReference type="AlphaFoldDB" id="A0A1Y1IMZ1"/>
<keyword evidence="3" id="KW-0694">RNA-binding</keyword>
<dbReference type="HAMAP" id="MF_00503">
    <property type="entry name" value="Ribosomal_bL9"/>
    <property type="match status" value="1"/>
</dbReference>
<evidence type="ECO:0000259" key="9">
    <source>
        <dbReference type="PROSITE" id="PS00651"/>
    </source>
</evidence>
<evidence type="ECO:0000256" key="3">
    <source>
        <dbReference type="ARBA" id="ARBA00022884"/>
    </source>
</evidence>
<keyword evidence="5" id="KW-0687">Ribonucleoprotein</keyword>
<reference evidence="10 11" key="1">
    <citation type="journal article" date="2014" name="Nat. Commun.">
        <title>Klebsormidium flaccidum genome reveals primary factors for plant terrestrial adaptation.</title>
        <authorList>
            <person name="Hori K."/>
            <person name="Maruyama F."/>
            <person name="Fujisawa T."/>
            <person name="Togashi T."/>
            <person name="Yamamoto N."/>
            <person name="Seo M."/>
            <person name="Sato S."/>
            <person name="Yamada T."/>
            <person name="Mori H."/>
            <person name="Tajima N."/>
            <person name="Moriyama T."/>
            <person name="Ikeuchi M."/>
            <person name="Watanabe M."/>
            <person name="Wada H."/>
            <person name="Kobayashi K."/>
            <person name="Saito M."/>
            <person name="Masuda T."/>
            <person name="Sasaki-Sekimoto Y."/>
            <person name="Mashiguchi K."/>
            <person name="Awai K."/>
            <person name="Shimojima M."/>
            <person name="Masuda S."/>
            <person name="Iwai M."/>
            <person name="Nobusawa T."/>
            <person name="Narise T."/>
            <person name="Kondo S."/>
            <person name="Saito H."/>
            <person name="Sato R."/>
            <person name="Murakawa M."/>
            <person name="Ihara Y."/>
            <person name="Oshima-Yamada Y."/>
            <person name="Ohtaka K."/>
            <person name="Satoh M."/>
            <person name="Sonobe K."/>
            <person name="Ishii M."/>
            <person name="Ohtani R."/>
            <person name="Kanamori-Sato M."/>
            <person name="Honoki R."/>
            <person name="Miyazaki D."/>
            <person name="Mochizuki H."/>
            <person name="Umetsu J."/>
            <person name="Higashi K."/>
            <person name="Shibata D."/>
            <person name="Kamiya Y."/>
            <person name="Sato N."/>
            <person name="Nakamura Y."/>
            <person name="Tabata S."/>
            <person name="Ida S."/>
            <person name="Kurokawa K."/>
            <person name="Ohta H."/>
        </authorList>
    </citation>
    <scope>NUCLEOTIDE SEQUENCE [LARGE SCALE GENOMIC DNA]</scope>
    <source>
        <strain evidence="10 11">NIES-2285</strain>
    </source>
</reference>
<dbReference type="InterPro" id="IPR000244">
    <property type="entry name" value="Ribosomal_bL9"/>
</dbReference>
<dbReference type="GO" id="GO:0019843">
    <property type="term" value="F:rRNA binding"/>
    <property type="evidence" value="ECO:0007669"/>
    <property type="project" value="UniProtKB-KW"/>
</dbReference>
<keyword evidence="4 10" id="KW-0689">Ribosomal protein</keyword>
<dbReference type="STRING" id="105231.A0A1Y1IMZ1"/>
<gene>
    <name evidence="10" type="ORF">KFL_006030090</name>
</gene>
<dbReference type="OrthoDB" id="5555409at2759"/>
<dbReference type="InterPro" id="IPR020594">
    <property type="entry name" value="Ribosomal_bL9_bac/chp"/>
</dbReference>
<dbReference type="OMA" id="FAIRWTK"/>
<feature type="domain" description="Ribosomal protein L9" evidence="9">
    <location>
        <begin position="76"/>
        <end position="103"/>
    </location>
</feature>
<dbReference type="Pfam" id="PF03948">
    <property type="entry name" value="Ribosomal_L9_C"/>
    <property type="match status" value="1"/>
</dbReference>
<name>A0A1Y1IMZ1_KLENI</name>
<dbReference type="PANTHER" id="PTHR21368">
    <property type="entry name" value="50S RIBOSOMAL PROTEIN L9"/>
    <property type="match status" value="1"/>
</dbReference>